<dbReference type="AlphaFoldDB" id="A0AAE0BFM1"/>
<accession>A0AAE0BFM1</accession>
<organism evidence="2 3">
    <name type="scientific">Cymbomonas tetramitiformis</name>
    <dbReference type="NCBI Taxonomy" id="36881"/>
    <lineage>
        <taxon>Eukaryota</taxon>
        <taxon>Viridiplantae</taxon>
        <taxon>Chlorophyta</taxon>
        <taxon>Pyramimonadophyceae</taxon>
        <taxon>Pyramimonadales</taxon>
        <taxon>Pyramimonadaceae</taxon>
        <taxon>Cymbomonas</taxon>
    </lineage>
</organism>
<keyword evidence="3" id="KW-1185">Reference proteome</keyword>
<sequence>MPMLKRKLEGDLEEWITKWGKRRRVSGETEQEQLAEEENEMVNLAEEELMMLLHDTEDQQEQPKDDRDEEALEEHQAE</sequence>
<gene>
    <name evidence="2" type="ORF">CYMTET_54120</name>
</gene>
<feature type="region of interest" description="Disordered" evidence="1">
    <location>
        <begin position="53"/>
        <end position="78"/>
    </location>
</feature>
<name>A0AAE0BFM1_9CHLO</name>
<evidence type="ECO:0000313" key="3">
    <source>
        <dbReference type="Proteomes" id="UP001190700"/>
    </source>
</evidence>
<proteinExistence type="predicted"/>
<evidence type="ECO:0000256" key="1">
    <source>
        <dbReference type="SAM" id="MobiDB-lite"/>
    </source>
</evidence>
<comment type="caution">
    <text evidence="2">The sequence shown here is derived from an EMBL/GenBank/DDBJ whole genome shotgun (WGS) entry which is preliminary data.</text>
</comment>
<dbReference type="EMBL" id="LGRX02035243">
    <property type="protein sequence ID" value="KAK3235693.1"/>
    <property type="molecule type" value="Genomic_DNA"/>
</dbReference>
<feature type="compositionally biased region" description="Basic and acidic residues" evidence="1">
    <location>
        <begin position="54"/>
        <end position="66"/>
    </location>
</feature>
<protein>
    <submittedName>
        <fullName evidence="2">Uncharacterized protein</fullName>
    </submittedName>
</protein>
<reference evidence="2 3" key="1">
    <citation type="journal article" date="2015" name="Genome Biol. Evol.">
        <title>Comparative Genomics of a Bacterivorous Green Alga Reveals Evolutionary Causalities and Consequences of Phago-Mixotrophic Mode of Nutrition.</title>
        <authorList>
            <person name="Burns J.A."/>
            <person name="Paasch A."/>
            <person name="Narechania A."/>
            <person name="Kim E."/>
        </authorList>
    </citation>
    <scope>NUCLEOTIDE SEQUENCE [LARGE SCALE GENOMIC DNA]</scope>
    <source>
        <strain evidence="2 3">PLY_AMNH</strain>
    </source>
</reference>
<dbReference type="Proteomes" id="UP001190700">
    <property type="component" value="Unassembled WGS sequence"/>
</dbReference>
<evidence type="ECO:0000313" key="2">
    <source>
        <dbReference type="EMBL" id="KAK3235693.1"/>
    </source>
</evidence>